<gene>
    <name evidence="1" type="ORF">D5086_014786</name>
</gene>
<name>A0ACC4BZ98_POPAL</name>
<comment type="caution">
    <text evidence="1">The sequence shown here is derived from an EMBL/GenBank/DDBJ whole genome shotgun (WGS) entry which is preliminary data.</text>
</comment>
<organism evidence="1 2">
    <name type="scientific">Populus alba</name>
    <name type="common">White poplar</name>
    <dbReference type="NCBI Taxonomy" id="43335"/>
    <lineage>
        <taxon>Eukaryota</taxon>
        <taxon>Viridiplantae</taxon>
        <taxon>Streptophyta</taxon>
        <taxon>Embryophyta</taxon>
        <taxon>Tracheophyta</taxon>
        <taxon>Spermatophyta</taxon>
        <taxon>Magnoliopsida</taxon>
        <taxon>eudicotyledons</taxon>
        <taxon>Gunneridae</taxon>
        <taxon>Pentapetalae</taxon>
        <taxon>rosids</taxon>
        <taxon>fabids</taxon>
        <taxon>Malpighiales</taxon>
        <taxon>Salicaceae</taxon>
        <taxon>Saliceae</taxon>
        <taxon>Populus</taxon>
    </lineage>
</organism>
<protein>
    <submittedName>
        <fullName evidence="1">Uncharacterized protein</fullName>
    </submittedName>
</protein>
<sequence length="177" mass="21315">MAIMCCFQVNPNREMTVEDFKAWLRQFEMDNDGRVSHEELKEAIQSLRVWFPWWKARQVMKVADTNHNGQIEGAEEIEKLVNYAQQHLHMKIQRSHGSFHLWLSFFLLFLTPFVFDGGYASQYQVQPFDILRPNHHKPKLVNHLERHRNLRIPIYTTSPFPDRTHKRMVLFLYTKYL</sequence>
<keyword evidence="2" id="KW-1185">Reference proteome</keyword>
<reference evidence="1 2" key="1">
    <citation type="journal article" date="2024" name="Plant Biotechnol. J.">
        <title>Genome and CRISPR/Cas9 system of a widespread forest tree (Populus alba) in the world.</title>
        <authorList>
            <person name="Liu Y.J."/>
            <person name="Jiang P.F."/>
            <person name="Han X.M."/>
            <person name="Li X.Y."/>
            <person name="Wang H.M."/>
            <person name="Wang Y.J."/>
            <person name="Wang X.X."/>
            <person name="Zeng Q.Y."/>
        </authorList>
    </citation>
    <scope>NUCLEOTIDE SEQUENCE [LARGE SCALE GENOMIC DNA]</scope>
    <source>
        <strain evidence="2">cv. PAL-ZL1</strain>
    </source>
</reference>
<dbReference type="Proteomes" id="UP000309997">
    <property type="component" value="Unassembled WGS sequence"/>
</dbReference>
<proteinExistence type="predicted"/>
<evidence type="ECO:0000313" key="1">
    <source>
        <dbReference type="EMBL" id="KAL3583725.1"/>
    </source>
</evidence>
<dbReference type="EMBL" id="RCHU02000007">
    <property type="protein sequence ID" value="KAL3583725.1"/>
    <property type="molecule type" value="Genomic_DNA"/>
</dbReference>
<accession>A0ACC4BZ98</accession>
<evidence type="ECO:0000313" key="2">
    <source>
        <dbReference type="Proteomes" id="UP000309997"/>
    </source>
</evidence>